<proteinExistence type="predicted"/>
<dbReference type="EMBL" id="LAZR01001569">
    <property type="protein sequence ID" value="KKN42599.1"/>
    <property type="molecule type" value="Genomic_DNA"/>
</dbReference>
<sequence>MAIFGNLKTSPTDLLLTAPGTNLITNTLQDDVAFYFERITITYGKDGDIEHDKLSGRKQNNFYG</sequence>
<organism evidence="1">
    <name type="scientific">marine sediment metagenome</name>
    <dbReference type="NCBI Taxonomy" id="412755"/>
    <lineage>
        <taxon>unclassified sequences</taxon>
        <taxon>metagenomes</taxon>
        <taxon>ecological metagenomes</taxon>
    </lineage>
</organism>
<comment type="caution">
    <text evidence="1">The sequence shown here is derived from an EMBL/GenBank/DDBJ whole genome shotgun (WGS) entry which is preliminary data.</text>
</comment>
<accession>A0A0F9QJD5</accession>
<protein>
    <submittedName>
        <fullName evidence="1">Uncharacterized protein</fullName>
    </submittedName>
</protein>
<evidence type="ECO:0000313" key="1">
    <source>
        <dbReference type="EMBL" id="KKN42599.1"/>
    </source>
</evidence>
<dbReference type="AlphaFoldDB" id="A0A0F9QJD5"/>
<name>A0A0F9QJD5_9ZZZZ</name>
<gene>
    <name evidence="1" type="ORF">LCGC14_0711490</name>
</gene>
<reference evidence="1" key="1">
    <citation type="journal article" date="2015" name="Nature">
        <title>Complex archaea that bridge the gap between prokaryotes and eukaryotes.</title>
        <authorList>
            <person name="Spang A."/>
            <person name="Saw J.H."/>
            <person name="Jorgensen S.L."/>
            <person name="Zaremba-Niedzwiedzka K."/>
            <person name="Martijn J."/>
            <person name="Lind A.E."/>
            <person name="van Eijk R."/>
            <person name="Schleper C."/>
            <person name="Guy L."/>
            <person name="Ettema T.J."/>
        </authorList>
    </citation>
    <scope>NUCLEOTIDE SEQUENCE</scope>
</reference>